<protein>
    <submittedName>
        <fullName evidence="1">Uncharacterized protein</fullName>
    </submittedName>
</protein>
<sequence>MQSVVLSLGMGVDSTGILVRWLTDPTSRDFSLAALTVLISQVGDEYPDTYDNIEQTLLPMLAAHRVRVVQLSRPSLTIGHGQRRYVVLDDRPGPTRLVRAGPVRLSDELFGNGTIAQVANRRCIVDCTRDGQANELTSDAFGESQRPAMSRLSSWTSFSNK</sequence>
<reference evidence="1" key="1">
    <citation type="submission" date="2020-11" db="EMBL/GenBank/DDBJ databases">
        <title>Isolation and identification of active actinomycetes.</title>
        <authorList>
            <person name="Sun X."/>
        </authorList>
    </citation>
    <scope>NUCLEOTIDE SEQUENCE</scope>
    <source>
        <strain evidence="1">NEAU-A11</strain>
    </source>
</reference>
<dbReference type="Proteomes" id="UP000598146">
    <property type="component" value="Unassembled WGS sequence"/>
</dbReference>
<comment type="caution">
    <text evidence="1">The sequence shown here is derived from an EMBL/GenBank/DDBJ whole genome shotgun (WGS) entry which is preliminary data.</text>
</comment>
<name>A0A931CM55_9ACTN</name>
<evidence type="ECO:0000313" key="1">
    <source>
        <dbReference type="EMBL" id="MBG0568818.1"/>
    </source>
</evidence>
<organism evidence="1 2">
    <name type="scientific">Actinoplanes aureus</name>
    <dbReference type="NCBI Taxonomy" id="2792083"/>
    <lineage>
        <taxon>Bacteria</taxon>
        <taxon>Bacillati</taxon>
        <taxon>Actinomycetota</taxon>
        <taxon>Actinomycetes</taxon>
        <taxon>Micromonosporales</taxon>
        <taxon>Micromonosporaceae</taxon>
        <taxon>Actinoplanes</taxon>
    </lineage>
</organism>
<proteinExistence type="predicted"/>
<keyword evidence="2" id="KW-1185">Reference proteome</keyword>
<evidence type="ECO:0000313" key="2">
    <source>
        <dbReference type="Proteomes" id="UP000598146"/>
    </source>
</evidence>
<dbReference type="EMBL" id="JADQTO010000045">
    <property type="protein sequence ID" value="MBG0568818.1"/>
    <property type="molecule type" value="Genomic_DNA"/>
</dbReference>
<accession>A0A931CM55</accession>
<gene>
    <name evidence="1" type="ORF">I4J89_46140</name>
</gene>
<dbReference type="RefSeq" id="WP_196420587.1">
    <property type="nucleotide sequence ID" value="NZ_JADQTO010000045.1"/>
</dbReference>
<dbReference type="AlphaFoldDB" id="A0A931CM55"/>